<sequence length="547" mass="60763">MKKLLYTLAAVLVCTGAAAQNPTLYFMEGVPLRSQMNPALAPQRGYFNIPVLGGLAVTAGGNTSLDHLLFRRDGRLVTLLSPSVSSADALSDLHSKNLVNADIRVNLLGFGAYTANRKHFWSFDLNLRTSVSTQFPYELFHFFKTGESVQVRNLGLSSDAYAEAGFNYSFPIGEKFYVGARVKFLVGLARAKSYFTQFNVSLGENEWYAEAVGELEVNSNLLTIPTRQEAGQDGVYRNYYQLDDMEFDAKFKPAGYGAAFDIGATYEPIPNLLVSAAVNDIGFIAWNKASSMHGTVSRRLTFDGAQVDASGVADIDFDLGELKFEQVDEESATRMLHYTMNLGAEYRLWDRRVGFGALYQIHKYDYAALHNLTASVNFQPVRWFGLSGSYSFIDNRASALGLGLNLNPGWINFYVATDVLLTKKSAQWIPIKQGRMNFNLGIGVPMGKRGLRQRDCIRVNAACCPSQEPLTEQQELRIREQQLREQASATSEQIEEATERSEKAIRKAERRAAKAERKARKAAERAQQEGDTASVVRAAADLLAVRY</sequence>
<feature type="compositionally biased region" description="Basic and acidic residues" evidence="1">
    <location>
        <begin position="497"/>
        <end position="528"/>
    </location>
</feature>
<keyword evidence="5" id="KW-1185">Reference proteome</keyword>
<dbReference type="InterPro" id="IPR043781">
    <property type="entry name" value="DUF5723"/>
</dbReference>
<name>A0A4Y1WRP0_9BACT</name>
<dbReference type="Proteomes" id="UP000318946">
    <property type="component" value="Chromosome"/>
</dbReference>
<dbReference type="GeneID" id="78341390"/>
<dbReference type="EMBL" id="AP019735">
    <property type="protein sequence ID" value="BBL03365.1"/>
    <property type="molecule type" value="Genomic_DNA"/>
</dbReference>
<accession>A0A4Y1WRP0</accession>
<dbReference type="AlphaFoldDB" id="A0A4Y1WRP0"/>
<reference evidence="5" key="1">
    <citation type="submission" date="2019-06" db="EMBL/GenBank/DDBJ databases">
        <title>Alistipes onderdonkii subsp. vulgaris subsp. nov., Alistipes dispar sp. nov. and Alistipes communis sp. nov., isolated from human faeces, and creation of Alistipes onderdonkii subsp. onderdonkii subsp. nov.</title>
        <authorList>
            <person name="Sakamoto M."/>
            <person name="Ikeyama N."/>
            <person name="Ogata Y."/>
            <person name="Suda W."/>
            <person name="Iino T."/>
            <person name="Hattori M."/>
            <person name="Ohkuma M."/>
        </authorList>
    </citation>
    <scope>NUCLEOTIDE SEQUENCE [LARGE SCALE GENOMIC DNA]</scope>
    <source>
        <strain evidence="5">5CBH24</strain>
    </source>
</reference>
<feature type="signal peptide" evidence="2">
    <location>
        <begin position="1"/>
        <end position="19"/>
    </location>
</feature>
<dbReference type="RefSeq" id="WP_179952783.1">
    <property type="nucleotide sequence ID" value="NZ_AP019735.1"/>
</dbReference>
<dbReference type="KEGG" id="acou:A5CBH24_06780"/>
<keyword evidence="2" id="KW-0732">Signal</keyword>
<feature type="chain" id="PRO_5021431710" description="DUF5723 domain-containing protein" evidence="2">
    <location>
        <begin position="20"/>
        <end position="547"/>
    </location>
</feature>
<evidence type="ECO:0000313" key="4">
    <source>
        <dbReference type="EMBL" id="BBL03365.1"/>
    </source>
</evidence>
<evidence type="ECO:0000259" key="3">
    <source>
        <dbReference type="Pfam" id="PF18990"/>
    </source>
</evidence>
<gene>
    <name evidence="4" type="ORF">A5CBH24_06780</name>
</gene>
<dbReference type="Pfam" id="PF18990">
    <property type="entry name" value="DUF5723"/>
    <property type="match status" value="1"/>
</dbReference>
<evidence type="ECO:0000313" key="5">
    <source>
        <dbReference type="Proteomes" id="UP000318946"/>
    </source>
</evidence>
<feature type="region of interest" description="Disordered" evidence="1">
    <location>
        <begin position="481"/>
        <end position="533"/>
    </location>
</feature>
<evidence type="ECO:0000256" key="2">
    <source>
        <dbReference type="SAM" id="SignalP"/>
    </source>
</evidence>
<protein>
    <recommendedName>
        <fullName evidence="3">DUF5723 domain-containing protein</fullName>
    </recommendedName>
</protein>
<proteinExistence type="predicted"/>
<organism evidence="4 5">
    <name type="scientific">Alistipes communis</name>
    <dbReference type="NCBI Taxonomy" id="2585118"/>
    <lineage>
        <taxon>Bacteria</taxon>
        <taxon>Pseudomonadati</taxon>
        <taxon>Bacteroidota</taxon>
        <taxon>Bacteroidia</taxon>
        <taxon>Bacteroidales</taxon>
        <taxon>Rikenellaceae</taxon>
        <taxon>Alistipes</taxon>
    </lineage>
</organism>
<feature type="domain" description="DUF5723" evidence="3">
    <location>
        <begin position="38"/>
        <end position="418"/>
    </location>
</feature>
<evidence type="ECO:0000256" key="1">
    <source>
        <dbReference type="SAM" id="MobiDB-lite"/>
    </source>
</evidence>